<keyword evidence="2" id="KW-1185">Reference proteome</keyword>
<dbReference type="AlphaFoldDB" id="A0A8J7NM21"/>
<accession>A0A8J7NM21</accession>
<feature type="non-terminal residue" evidence="1">
    <location>
        <position position="71"/>
    </location>
</feature>
<dbReference type="EMBL" id="JAAWVO010025122">
    <property type="protein sequence ID" value="MBN3315902.1"/>
    <property type="molecule type" value="Genomic_DNA"/>
</dbReference>
<dbReference type="GO" id="GO:0035091">
    <property type="term" value="F:phosphatidylinositol binding"/>
    <property type="evidence" value="ECO:0007669"/>
    <property type="project" value="TreeGrafter"/>
</dbReference>
<evidence type="ECO:0000313" key="2">
    <source>
        <dbReference type="Proteomes" id="UP000736164"/>
    </source>
</evidence>
<organism evidence="1 2">
    <name type="scientific">Atractosteus spatula</name>
    <name type="common">Alligator gar</name>
    <name type="synonym">Lepisosteus spatula</name>
    <dbReference type="NCBI Taxonomy" id="7917"/>
    <lineage>
        <taxon>Eukaryota</taxon>
        <taxon>Metazoa</taxon>
        <taxon>Chordata</taxon>
        <taxon>Craniata</taxon>
        <taxon>Vertebrata</taxon>
        <taxon>Euteleostomi</taxon>
        <taxon>Actinopterygii</taxon>
        <taxon>Neopterygii</taxon>
        <taxon>Holostei</taxon>
        <taxon>Semionotiformes</taxon>
        <taxon>Lepisosteidae</taxon>
        <taxon>Atractosteus</taxon>
    </lineage>
</organism>
<sequence>MSLLPDMLGSEKYKLSWKAVLESLQDPYINRHLVYCVWDLLLEFLVPEASDQDFQKCLLSHLSRNMDKSAV</sequence>
<gene>
    <name evidence="1" type="primary">Snx19</name>
    <name evidence="1" type="ORF">GTO95_0012956</name>
</gene>
<dbReference type="Proteomes" id="UP000736164">
    <property type="component" value="Unassembled WGS sequence"/>
</dbReference>
<name>A0A8J7NM21_ATRSP</name>
<reference evidence="1" key="1">
    <citation type="journal article" date="2021" name="Cell">
        <title>Tracing the genetic footprints of vertebrate landing in non-teleost ray-finned fishes.</title>
        <authorList>
            <person name="Bi X."/>
            <person name="Wang K."/>
            <person name="Yang L."/>
            <person name="Pan H."/>
            <person name="Jiang H."/>
            <person name="Wei Q."/>
            <person name="Fang M."/>
            <person name="Yu H."/>
            <person name="Zhu C."/>
            <person name="Cai Y."/>
            <person name="He Y."/>
            <person name="Gan X."/>
            <person name="Zeng H."/>
            <person name="Yu D."/>
            <person name="Zhu Y."/>
            <person name="Jiang H."/>
            <person name="Qiu Q."/>
            <person name="Yang H."/>
            <person name="Zhang Y.E."/>
            <person name="Wang W."/>
            <person name="Zhu M."/>
            <person name="He S."/>
            <person name="Zhang G."/>
        </authorList>
    </citation>
    <scope>NUCLEOTIDE SEQUENCE</scope>
    <source>
        <strain evidence="1">Allg_001</strain>
    </source>
</reference>
<protein>
    <submittedName>
        <fullName evidence="1">SNX19 protein</fullName>
    </submittedName>
</protein>
<feature type="non-terminal residue" evidence="1">
    <location>
        <position position="1"/>
    </location>
</feature>
<evidence type="ECO:0000313" key="1">
    <source>
        <dbReference type="EMBL" id="MBN3315902.1"/>
    </source>
</evidence>
<dbReference type="PANTHER" id="PTHR22775:SF31">
    <property type="entry name" value="SORTING NEXIN-19"/>
    <property type="match status" value="1"/>
</dbReference>
<dbReference type="PANTHER" id="PTHR22775">
    <property type="entry name" value="SORTING NEXIN"/>
    <property type="match status" value="1"/>
</dbReference>
<comment type="caution">
    <text evidence="1">The sequence shown here is derived from an EMBL/GenBank/DDBJ whole genome shotgun (WGS) entry which is preliminary data.</text>
</comment>
<proteinExistence type="predicted"/>